<accession>A0A846QN64</accession>
<dbReference type="SUPFAM" id="SSF53850">
    <property type="entry name" value="Periplasmic binding protein-like II"/>
    <property type="match status" value="1"/>
</dbReference>
<dbReference type="Proteomes" id="UP000580856">
    <property type="component" value="Unassembled WGS sequence"/>
</dbReference>
<proteinExistence type="inferred from homology"/>
<feature type="signal peptide" evidence="3">
    <location>
        <begin position="1"/>
        <end position="23"/>
    </location>
</feature>
<name>A0A846QN64_9BACT</name>
<dbReference type="Pfam" id="PF12974">
    <property type="entry name" value="Phosphonate-bd"/>
    <property type="match status" value="1"/>
</dbReference>
<sequence length="334" mass="36759">MAKRILTALLVVLMAAWAAVAYADDCLNRGQLDEMYCDGDNDLVADSPKDPSQWKDPSTLVFTYTPVEDPAVYKDAFADFQAYLEKATGKRVVYYTVQSNAAEVEAMRSGRLHIAGFSTGPTGFAVNLAGYVPMAVKGYADGFQGYNLIMIVRKDSPYQKMEDLKGKVVAHTSASSNSGNLAPRALFPKLGLVPDEDYRVVYSGKHDQSVMGVAHGDYDAAPVASDVFERMAAAGRINKDDFRVIFRSPKFPTSSFGYAHDLKPELVQKIVGAFHTYRFPPAMQKTFKGADRFYPVTYMADWQVIRDIAEATGTAYNKAGLKKMAEKEAAKAKK</sequence>
<evidence type="ECO:0000256" key="1">
    <source>
        <dbReference type="ARBA" id="ARBA00007162"/>
    </source>
</evidence>
<evidence type="ECO:0000256" key="3">
    <source>
        <dbReference type="SAM" id="SignalP"/>
    </source>
</evidence>
<keyword evidence="2 3" id="KW-0732">Signal</keyword>
<dbReference type="Gene3D" id="3.40.190.10">
    <property type="entry name" value="Periplasmic binding protein-like II"/>
    <property type="match status" value="2"/>
</dbReference>
<dbReference type="NCBIfam" id="TIGR01098">
    <property type="entry name" value="3A0109s03R"/>
    <property type="match status" value="1"/>
</dbReference>
<dbReference type="GO" id="GO:0043190">
    <property type="term" value="C:ATP-binding cassette (ABC) transporter complex"/>
    <property type="evidence" value="ECO:0007669"/>
    <property type="project" value="InterPro"/>
</dbReference>
<dbReference type="SMART" id="SM00062">
    <property type="entry name" value="PBPb"/>
    <property type="match status" value="1"/>
</dbReference>
<comment type="caution">
    <text evidence="5">The sequence shown here is derived from an EMBL/GenBank/DDBJ whole genome shotgun (WGS) entry which is preliminary data.</text>
</comment>
<dbReference type="InterPro" id="IPR001638">
    <property type="entry name" value="Solute-binding_3/MltF_N"/>
</dbReference>
<dbReference type="AlphaFoldDB" id="A0A846QN64"/>
<comment type="similarity">
    <text evidence="1">Belongs to the phosphate/phosphite/phosphonate binding protein family.</text>
</comment>
<evidence type="ECO:0000259" key="4">
    <source>
        <dbReference type="SMART" id="SM00062"/>
    </source>
</evidence>
<evidence type="ECO:0000313" key="5">
    <source>
        <dbReference type="EMBL" id="NJB67703.1"/>
    </source>
</evidence>
<evidence type="ECO:0000313" key="6">
    <source>
        <dbReference type="Proteomes" id="UP000580856"/>
    </source>
</evidence>
<dbReference type="EMBL" id="JAATJA010000001">
    <property type="protein sequence ID" value="NJB67703.1"/>
    <property type="molecule type" value="Genomic_DNA"/>
</dbReference>
<reference evidence="5 6" key="1">
    <citation type="submission" date="2020-03" db="EMBL/GenBank/DDBJ databases">
        <title>Genomic Encyclopedia of Type Strains, Phase IV (KMG-IV): sequencing the most valuable type-strain genomes for metagenomic binning, comparative biology and taxonomic classification.</title>
        <authorList>
            <person name="Goeker M."/>
        </authorList>
    </citation>
    <scope>NUCLEOTIDE SEQUENCE [LARGE SCALE GENOMIC DNA]</scope>
    <source>
        <strain evidence="5 6">DSM 24233</strain>
    </source>
</reference>
<organism evidence="5 6">
    <name type="scientific">Desulfobaculum xiamenense</name>
    <dbReference type="NCBI Taxonomy" id="995050"/>
    <lineage>
        <taxon>Bacteria</taxon>
        <taxon>Pseudomonadati</taxon>
        <taxon>Thermodesulfobacteriota</taxon>
        <taxon>Desulfovibrionia</taxon>
        <taxon>Desulfovibrionales</taxon>
        <taxon>Desulfovibrionaceae</taxon>
        <taxon>Desulfobaculum</taxon>
    </lineage>
</organism>
<dbReference type="PANTHER" id="PTHR35841:SF1">
    <property type="entry name" value="PHOSPHONATES-BINDING PERIPLASMIC PROTEIN"/>
    <property type="match status" value="1"/>
</dbReference>
<dbReference type="InterPro" id="IPR005770">
    <property type="entry name" value="PhnD"/>
</dbReference>
<feature type="domain" description="Solute-binding protein family 3/N-terminal" evidence="4">
    <location>
        <begin position="59"/>
        <end position="290"/>
    </location>
</feature>
<dbReference type="PANTHER" id="PTHR35841">
    <property type="entry name" value="PHOSPHONATES-BINDING PERIPLASMIC PROTEIN"/>
    <property type="match status" value="1"/>
</dbReference>
<dbReference type="RefSeq" id="WP_167940736.1">
    <property type="nucleotide sequence ID" value="NZ_JAATJA010000001.1"/>
</dbReference>
<gene>
    <name evidence="5" type="ORF">GGQ74_001343</name>
</gene>
<evidence type="ECO:0000256" key="2">
    <source>
        <dbReference type="ARBA" id="ARBA00022729"/>
    </source>
</evidence>
<feature type="chain" id="PRO_5032867306" evidence="3">
    <location>
        <begin position="24"/>
        <end position="334"/>
    </location>
</feature>
<keyword evidence="6" id="KW-1185">Reference proteome</keyword>
<dbReference type="GO" id="GO:0055085">
    <property type="term" value="P:transmembrane transport"/>
    <property type="evidence" value="ECO:0007669"/>
    <property type="project" value="InterPro"/>
</dbReference>
<protein>
    <submittedName>
        <fullName evidence="5">Phosphonate transport system substrate-binding protein</fullName>
    </submittedName>
</protein>